<dbReference type="PROSITE" id="PS51077">
    <property type="entry name" value="HTH_ICLR"/>
    <property type="match status" value="1"/>
</dbReference>
<dbReference type="RefSeq" id="WP_256708901.1">
    <property type="nucleotide sequence ID" value="NZ_CP101914.1"/>
</dbReference>
<sequence>MSKSLVKAIKILDCFTVNPEMTINELAETANMPKTTVFRLASSLEEAGLLVKERKSSHEVTYRMGLKLLTFGKHVSEQLKYNKVALPHMKKLNEEVDELVHITVLEGNEAVYAETIDSSKPVRLVVKVGRRAPLYAGSAPKLLLSSMADEKIEAYLDEVELTKLTDNTLDNKERLKEEIQKIREKGYSISHSEHFKDTVGFSYPIYNHQKKMVAALGVSIPVLDYSEEKGKVILDKLEDTAKRIWDELGYTV</sequence>
<feature type="domain" description="HTH iclR-type" evidence="4">
    <location>
        <begin position="2"/>
        <end position="66"/>
    </location>
</feature>
<keyword evidence="1" id="KW-0805">Transcription regulation</keyword>
<evidence type="ECO:0000259" key="5">
    <source>
        <dbReference type="PROSITE" id="PS51078"/>
    </source>
</evidence>
<evidence type="ECO:0000256" key="3">
    <source>
        <dbReference type="ARBA" id="ARBA00023163"/>
    </source>
</evidence>
<dbReference type="InterPro" id="IPR029016">
    <property type="entry name" value="GAF-like_dom_sf"/>
</dbReference>
<name>A0ABY5JU66_9BACI</name>
<dbReference type="Gene3D" id="3.30.450.40">
    <property type="match status" value="1"/>
</dbReference>
<organism evidence="6 7">
    <name type="scientific">Oceanobacillus jeddahense</name>
    <dbReference type="NCBI Taxonomy" id="1462527"/>
    <lineage>
        <taxon>Bacteria</taxon>
        <taxon>Bacillati</taxon>
        <taxon>Bacillota</taxon>
        <taxon>Bacilli</taxon>
        <taxon>Bacillales</taxon>
        <taxon>Bacillaceae</taxon>
        <taxon>Oceanobacillus</taxon>
    </lineage>
</organism>
<keyword evidence="3" id="KW-0804">Transcription</keyword>
<accession>A0ABY5JU66</accession>
<dbReference type="Proteomes" id="UP001059773">
    <property type="component" value="Chromosome"/>
</dbReference>
<dbReference type="EMBL" id="CP101914">
    <property type="protein sequence ID" value="UUI03890.1"/>
    <property type="molecule type" value="Genomic_DNA"/>
</dbReference>
<proteinExistence type="predicted"/>
<dbReference type="PROSITE" id="PS51078">
    <property type="entry name" value="ICLR_ED"/>
    <property type="match status" value="1"/>
</dbReference>
<dbReference type="SUPFAM" id="SSF46785">
    <property type="entry name" value="Winged helix' DNA-binding domain"/>
    <property type="match status" value="1"/>
</dbReference>
<dbReference type="SMART" id="SM00346">
    <property type="entry name" value="HTH_ICLR"/>
    <property type="match status" value="1"/>
</dbReference>
<dbReference type="PANTHER" id="PTHR30136:SF24">
    <property type="entry name" value="HTH-TYPE TRANSCRIPTIONAL REPRESSOR ALLR"/>
    <property type="match status" value="1"/>
</dbReference>
<gene>
    <name evidence="6" type="ORF">NP439_04130</name>
</gene>
<reference evidence="6" key="1">
    <citation type="submission" date="2022-07" db="EMBL/GenBank/DDBJ databases">
        <title>FELIX.</title>
        <authorList>
            <person name="Wan K.H."/>
            <person name="Park S."/>
            <person name="Lawrence Q."/>
            <person name="Eichenberger J.P."/>
            <person name="Booth B.W."/>
            <person name="Piaggio A.J."/>
            <person name="Chandler J.C."/>
            <person name="Franklin A.B."/>
            <person name="Celniker S.E."/>
        </authorList>
    </citation>
    <scope>NUCLEOTIDE SEQUENCE</scope>
    <source>
        <strain evidence="6">QA-1986 374</strain>
    </source>
</reference>
<dbReference type="InterPro" id="IPR036390">
    <property type="entry name" value="WH_DNA-bd_sf"/>
</dbReference>
<keyword evidence="7" id="KW-1185">Reference proteome</keyword>
<evidence type="ECO:0000256" key="2">
    <source>
        <dbReference type="ARBA" id="ARBA00023125"/>
    </source>
</evidence>
<protein>
    <submittedName>
        <fullName evidence="6">IclR family transcriptional regulator</fullName>
    </submittedName>
</protein>
<dbReference type="InterPro" id="IPR036388">
    <property type="entry name" value="WH-like_DNA-bd_sf"/>
</dbReference>
<dbReference type="SUPFAM" id="SSF55781">
    <property type="entry name" value="GAF domain-like"/>
    <property type="match status" value="1"/>
</dbReference>
<dbReference type="InterPro" id="IPR050707">
    <property type="entry name" value="HTH_MetabolicPath_Reg"/>
</dbReference>
<feature type="domain" description="IclR-ED" evidence="5">
    <location>
        <begin position="67"/>
        <end position="250"/>
    </location>
</feature>
<dbReference type="InterPro" id="IPR014757">
    <property type="entry name" value="Tscrpt_reg_IclR_C"/>
</dbReference>
<evidence type="ECO:0000259" key="4">
    <source>
        <dbReference type="PROSITE" id="PS51077"/>
    </source>
</evidence>
<keyword evidence="2" id="KW-0238">DNA-binding</keyword>
<dbReference type="Pfam" id="PF01614">
    <property type="entry name" value="IclR_C"/>
    <property type="match status" value="1"/>
</dbReference>
<dbReference type="PANTHER" id="PTHR30136">
    <property type="entry name" value="HELIX-TURN-HELIX TRANSCRIPTIONAL REGULATOR, ICLR FAMILY"/>
    <property type="match status" value="1"/>
</dbReference>
<dbReference type="Pfam" id="PF09339">
    <property type="entry name" value="HTH_IclR"/>
    <property type="match status" value="1"/>
</dbReference>
<dbReference type="InterPro" id="IPR005471">
    <property type="entry name" value="Tscrpt_reg_IclR_N"/>
</dbReference>
<dbReference type="Gene3D" id="1.10.10.10">
    <property type="entry name" value="Winged helix-like DNA-binding domain superfamily/Winged helix DNA-binding domain"/>
    <property type="match status" value="1"/>
</dbReference>
<evidence type="ECO:0000313" key="6">
    <source>
        <dbReference type="EMBL" id="UUI03890.1"/>
    </source>
</evidence>
<evidence type="ECO:0000256" key="1">
    <source>
        <dbReference type="ARBA" id="ARBA00023015"/>
    </source>
</evidence>
<evidence type="ECO:0000313" key="7">
    <source>
        <dbReference type="Proteomes" id="UP001059773"/>
    </source>
</evidence>